<evidence type="ECO:0000259" key="2">
    <source>
        <dbReference type="Pfam" id="PF00930"/>
    </source>
</evidence>
<dbReference type="InterPro" id="IPR029058">
    <property type="entry name" value="AB_hydrolase_fold"/>
</dbReference>
<dbReference type="SUPFAM" id="SSF82171">
    <property type="entry name" value="DPP6 N-terminal domain-like"/>
    <property type="match status" value="1"/>
</dbReference>
<evidence type="ECO:0000313" key="4">
    <source>
        <dbReference type="Proteomes" id="UP001205603"/>
    </source>
</evidence>
<dbReference type="Gene3D" id="2.140.10.30">
    <property type="entry name" value="Dipeptidylpeptidase IV, N-terminal domain"/>
    <property type="match status" value="1"/>
</dbReference>
<gene>
    <name evidence="3" type="ORF">NMU02_00460</name>
</gene>
<dbReference type="InterPro" id="IPR001375">
    <property type="entry name" value="Peptidase_S9_cat"/>
</dbReference>
<reference evidence="3 4" key="1">
    <citation type="submission" date="2022-07" db="EMBL/GenBank/DDBJ databases">
        <title>Fecal culturing of patients with breast cancer.</title>
        <authorList>
            <person name="Teng N.M.Y."/>
            <person name="Kiu R."/>
            <person name="Evans R."/>
            <person name="Baker D.J."/>
            <person name="Zenner C."/>
            <person name="Robinson S.D."/>
            <person name="Hall L.J."/>
        </authorList>
    </citation>
    <scope>NUCLEOTIDE SEQUENCE [LARGE SCALE GENOMIC DNA]</scope>
    <source>
        <strain evidence="3 4">LH1063</strain>
    </source>
</reference>
<dbReference type="InterPro" id="IPR050278">
    <property type="entry name" value="Serine_Prot_S9B/DPPIV"/>
</dbReference>
<dbReference type="SUPFAM" id="SSF53474">
    <property type="entry name" value="alpha/beta-Hydrolases"/>
    <property type="match status" value="1"/>
</dbReference>
<dbReference type="EMBL" id="JANDHW010000001">
    <property type="protein sequence ID" value="MCP9610565.1"/>
    <property type="molecule type" value="Genomic_DNA"/>
</dbReference>
<comment type="caution">
    <text evidence="3">The sequence shown here is derived from an EMBL/GenBank/DDBJ whole genome shotgun (WGS) entry which is preliminary data.</text>
</comment>
<accession>A0ABT1MD50</accession>
<dbReference type="Gene3D" id="3.40.50.1820">
    <property type="entry name" value="alpha/beta hydrolase"/>
    <property type="match status" value="1"/>
</dbReference>
<feature type="domain" description="Peptidase S9 prolyl oligopeptidase catalytic" evidence="1">
    <location>
        <begin position="521"/>
        <end position="721"/>
    </location>
</feature>
<dbReference type="InterPro" id="IPR002469">
    <property type="entry name" value="Peptidase_S9B_N"/>
</dbReference>
<dbReference type="PANTHER" id="PTHR11731:SF193">
    <property type="entry name" value="DIPEPTIDYL PEPTIDASE 9"/>
    <property type="match status" value="1"/>
</dbReference>
<organism evidence="3 4">
    <name type="scientific">Coprobacter tertius</name>
    <dbReference type="NCBI Taxonomy" id="2944915"/>
    <lineage>
        <taxon>Bacteria</taxon>
        <taxon>Pseudomonadati</taxon>
        <taxon>Bacteroidota</taxon>
        <taxon>Bacteroidia</taxon>
        <taxon>Bacteroidales</taxon>
        <taxon>Barnesiellaceae</taxon>
        <taxon>Coprobacter</taxon>
    </lineage>
</organism>
<dbReference type="RefSeq" id="WP_255025087.1">
    <property type="nucleotide sequence ID" value="NZ_JANDHW010000001.1"/>
</dbReference>
<sequence>MKRIFYFIIILINTVIPLMAQDKTFTLDDLIPGGKNYAKFSPSSKELKQLRFIGDHYLFVQNDTLYKINPAHKKHVWVTKTDLQEALENTETNSKKLKRLPFITVASVDKNTFIRFDHDSHSFVYSPDQKKIVYSYRFEKGDTNKDINPKLNSYAVTNGSGLYLIEADGNRTCIAKENKPDILFGSERVYRNEFGLKKGTYWSPQGNALAFYRMDESMVGNYPLVDISAREGKLINIKYPMVGMKSHQTTIGVYRPADKSMVFLKTGAPKDRYLTNISWSPDEKEIYLQEVNRGQDTCSLVVYSSETGKRLRTLFTDSSKKYTEPEHPILFIPGKSDRFILLSRRNGYRHMYLYDTTGKLIKQLTTGPWEVLNAEIDKKGENIYFTATEKSPLEVHYYKLNFKNGKYNRLTQENGVHSAIVSESGRYLIDNYSNHSTPRIQRFYDLKSGKNNTLYQAADPYKGYGFPEITCGTIKADDDSTDLYYRLIKPVGFDPQKKYPTVIYVYGGPHAQMIHDTWMWDVRGWDIYMAQNGYIVFSVDGRGSNNRGLEFESAPHRRLGEIEGKDQMRGVAFLKSLPYVDQERMGVHGWSFGGFMTTYLMTHYPETFKVGVAGGPVIDWKYYEVMYGERYMGTPQNNPEGYEKSNLNNYAGNLKGHLLLIHGDQDPVVVMQHSLSFLDHCVKARTYPDYFVYPGHEHNVIGLDRVHLHEKITRYFNDYLK</sequence>
<dbReference type="PANTHER" id="PTHR11731">
    <property type="entry name" value="PROTEASE FAMILY S9B,C DIPEPTIDYL-PEPTIDASE IV-RELATED"/>
    <property type="match status" value="1"/>
</dbReference>
<protein>
    <submittedName>
        <fullName evidence="3">DPP IV N-terminal domain-containing protein</fullName>
    </submittedName>
</protein>
<name>A0ABT1MD50_9BACT</name>
<keyword evidence="4" id="KW-1185">Reference proteome</keyword>
<evidence type="ECO:0000259" key="1">
    <source>
        <dbReference type="Pfam" id="PF00326"/>
    </source>
</evidence>
<feature type="domain" description="Dipeptidylpeptidase IV N-terminal" evidence="2">
    <location>
        <begin position="114"/>
        <end position="438"/>
    </location>
</feature>
<dbReference type="Pfam" id="PF00930">
    <property type="entry name" value="DPPIV_N"/>
    <property type="match status" value="1"/>
</dbReference>
<dbReference type="Proteomes" id="UP001205603">
    <property type="component" value="Unassembled WGS sequence"/>
</dbReference>
<dbReference type="Pfam" id="PF00326">
    <property type="entry name" value="Peptidase_S9"/>
    <property type="match status" value="1"/>
</dbReference>
<proteinExistence type="predicted"/>
<evidence type="ECO:0000313" key="3">
    <source>
        <dbReference type="EMBL" id="MCP9610565.1"/>
    </source>
</evidence>